<dbReference type="InterPro" id="IPR002197">
    <property type="entry name" value="HTH_Fis"/>
</dbReference>
<reference evidence="9 10" key="1">
    <citation type="submission" date="2018-11" db="EMBL/GenBank/DDBJ databases">
        <title>Tabrizicola sp. isolated from sediment of alpine lake.</title>
        <authorList>
            <person name="Liu Z."/>
        </authorList>
    </citation>
    <scope>NUCLEOTIDE SEQUENCE [LARGE SCALE GENOMIC DNA]</scope>
    <source>
        <strain evidence="9 10">DRYC-M-16</strain>
    </source>
</reference>
<keyword evidence="10" id="KW-1185">Reference proteome</keyword>
<evidence type="ECO:0000259" key="7">
    <source>
        <dbReference type="PROSITE" id="PS50045"/>
    </source>
</evidence>
<dbReference type="Pfam" id="PF00072">
    <property type="entry name" value="Response_reg"/>
    <property type="match status" value="1"/>
</dbReference>
<dbReference type="RefSeq" id="WP_135433578.1">
    <property type="nucleotide sequence ID" value="NZ_RPEM01000016.1"/>
</dbReference>
<evidence type="ECO:0000313" key="10">
    <source>
        <dbReference type="Proteomes" id="UP000297741"/>
    </source>
</evidence>
<evidence type="ECO:0000259" key="8">
    <source>
        <dbReference type="PROSITE" id="PS50110"/>
    </source>
</evidence>
<dbReference type="Pfam" id="PF25601">
    <property type="entry name" value="AAA_lid_14"/>
    <property type="match status" value="1"/>
</dbReference>
<evidence type="ECO:0000256" key="2">
    <source>
        <dbReference type="ARBA" id="ARBA00022840"/>
    </source>
</evidence>
<dbReference type="PANTHER" id="PTHR32071:SF99">
    <property type="entry name" value="TRANSCRIPTIONAL REGULATORY PROTEIN"/>
    <property type="match status" value="1"/>
</dbReference>
<organism evidence="9 10">
    <name type="scientific">Pseudotabrizicola sediminis</name>
    <dbReference type="NCBI Taxonomy" id="2486418"/>
    <lineage>
        <taxon>Bacteria</taxon>
        <taxon>Pseudomonadati</taxon>
        <taxon>Pseudomonadota</taxon>
        <taxon>Alphaproteobacteria</taxon>
        <taxon>Rhodobacterales</taxon>
        <taxon>Paracoccaceae</taxon>
        <taxon>Pseudotabrizicola</taxon>
    </lineage>
</organism>
<dbReference type="PROSITE" id="PS50045">
    <property type="entry name" value="SIGMA54_INTERACT_4"/>
    <property type="match status" value="1"/>
</dbReference>
<dbReference type="PRINTS" id="PR01590">
    <property type="entry name" value="HTHFIS"/>
</dbReference>
<dbReference type="InterPro" id="IPR003593">
    <property type="entry name" value="AAA+_ATPase"/>
</dbReference>
<dbReference type="EMBL" id="RPEM01000016">
    <property type="protein sequence ID" value="TGD41706.1"/>
    <property type="molecule type" value="Genomic_DNA"/>
</dbReference>
<dbReference type="Pfam" id="PF00158">
    <property type="entry name" value="Sigma54_activat"/>
    <property type="match status" value="1"/>
</dbReference>
<dbReference type="Gene3D" id="1.10.10.60">
    <property type="entry name" value="Homeodomain-like"/>
    <property type="match status" value="1"/>
</dbReference>
<gene>
    <name evidence="9" type="ORF">EEB11_17550</name>
</gene>
<protein>
    <submittedName>
        <fullName evidence="9">Sigma-54-dependent Fis family transcriptional regulator</fullName>
    </submittedName>
</protein>
<evidence type="ECO:0000313" key="9">
    <source>
        <dbReference type="EMBL" id="TGD41706.1"/>
    </source>
</evidence>
<dbReference type="SUPFAM" id="SSF52172">
    <property type="entry name" value="CheY-like"/>
    <property type="match status" value="1"/>
</dbReference>
<accession>A0ABY2KHG1</accession>
<dbReference type="CDD" id="cd00009">
    <property type="entry name" value="AAA"/>
    <property type="match status" value="1"/>
</dbReference>
<keyword evidence="1" id="KW-0547">Nucleotide-binding</keyword>
<keyword evidence="6" id="KW-0597">Phosphoprotein</keyword>
<feature type="domain" description="Sigma-54 factor interaction" evidence="7">
    <location>
        <begin position="133"/>
        <end position="337"/>
    </location>
</feature>
<dbReference type="PROSITE" id="PS50110">
    <property type="entry name" value="RESPONSE_REGULATORY"/>
    <property type="match status" value="1"/>
</dbReference>
<dbReference type="InterPro" id="IPR058031">
    <property type="entry name" value="AAA_lid_NorR"/>
</dbReference>
<dbReference type="Gene3D" id="1.10.8.60">
    <property type="match status" value="1"/>
</dbReference>
<name>A0ABY2KHG1_9RHOB</name>
<dbReference type="Gene3D" id="3.40.50.2300">
    <property type="match status" value="1"/>
</dbReference>
<feature type="domain" description="Response regulatory" evidence="8">
    <location>
        <begin position="6"/>
        <end position="122"/>
    </location>
</feature>
<dbReference type="Gene3D" id="3.40.50.300">
    <property type="entry name" value="P-loop containing nucleotide triphosphate hydrolases"/>
    <property type="match status" value="1"/>
</dbReference>
<keyword evidence="3" id="KW-0902">Two-component regulatory system</keyword>
<dbReference type="Pfam" id="PF02954">
    <property type="entry name" value="HTH_8"/>
    <property type="match status" value="1"/>
</dbReference>
<keyword evidence="2" id="KW-0067">ATP-binding</keyword>
<dbReference type="InterPro" id="IPR027417">
    <property type="entry name" value="P-loop_NTPase"/>
</dbReference>
<dbReference type="SUPFAM" id="SSF46689">
    <property type="entry name" value="Homeodomain-like"/>
    <property type="match status" value="1"/>
</dbReference>
<feature type="modified residue" description="4-aspartylphosphate" evidence="6">
    <location>
        <position position="57"/>
    </location>
</feature>
<keyword evidence="5" id="KW-0804">Transcription</keyword>
<dbReference type="InterPro" id="IPR002078">
    <property type="entry name" value="Sigma_54_int"/>
</dbReference>
<dbReference type="SUPFAM" id="SSF52540">
    <property type="entry name" value="P-loop containing nucleoside triphosphate hydrolases"/>
    <property type="match status" value="1"/>
</dbReference>
<dbReference type="Proteomes" id="UP000297741">
    <property type="component" value="Unassembled WGS sequence"/>
</dbReference>
<dbReference type="InterPro" id="IPR001789">
    <property type="entry name" value="Sig_transdc_resp-reg_receiver"/>
</dbReference>
<evidence type="ECO:0000256" key="4">
    <source>
        <dbReference type="ARBA" id="ARBA00023015"/>
    </source>
</evidence>
<dbReference type="InterPro" id="IPR011006">
    <property type="entry name" value="CheY-like_superfamily"/>
</dbReference>
<keyword evidence="4" id="KW-0805">Transcription regulation</keyword>
<evidence type="ECO:0000256" key="1">
    <source>
        <dbReference type="ARBA" id="ARBA00022741"/>
    </source>
</evidence>
<evidence type="ECO:0000256" key="3">
    <source>
        <dbReference type="ARBA" id="ARBA00023012"/>
    </source>
</evidence>
<proteinExistence type="predicted"/>
<dbReference type="SMART" id="SM00448">
    <property type="entry name" value="REC"/>
    <property type="match status" value="1"/>
</dbReference>
<sequence length="412" mass="44776">MLQGRNIALVEDDEIMGASLTDRLELEGARVTWFKTFGRALGGLRTPLRPFDVVLCDIRLGDGSGEDLFLRLCDHGTPPPFLFMTGQATADQAVRLLRSGAADYLTKPFDMAALLARLGQIISPVSAVGSALVFGPSQAARALETQMVQIALSDGPVLILGETGTGKKAAARHIHGLSDRRAAPFVAVDLSRTDAAGQENLLFGADGALQRVQDGVLVIERIGDAATQVQARLVQTIWDSQTRGARIMVTDTDEPRLRAVLRPDLFYHLNMLVLTIPPLRQRPEDIGWMLARLFDGMNARRAESLKGISLPAEDLALRHDWPGNGRELRGRLARAMAIATGDMILPAELFPEKISEGEGEFSTLAEAREQAERFQIERALARTGGGVSEAAKLLQVSRTTLWEKMQKLGLSG</sequence>
<dbReference type="InterPro" id="IPR009057">
    <property type="entry name" value="Homeodomain-like_sf"/>
</dbReference>
<dbReference type="PANTHER" id="PTHR32071">
    <property type="entry name" value="TRANSCRIPTIONAL REGULATORY PROTEIN"/>
    <property type="match status" value="1"/>
</dbReference>
<evidence type="ECO:0000256" key="6">
    <source>
        <dbReference type="PROSITE-ProRule" id="PRU00169"/>
    </source>
</evidence>
<dbReference type="CDD" id="cd00156">
    <property type="entry name" value="REC"/>
    <property type="match status" value="1"/>
</dbReference>
<dbReference type="SMART" id="SM00382">
    <property type="entry name" value="AAA"/>
    <property type="match status" value="1"/>
</dbReference>
<comment type="caution">
    <text evidence="9">The sequence shown here is derived from an EMBL/GenBank/DDBJ whole genome shotgun (WGS) entry which is preliminary data.</text>
</comment>
<evidence type="ECO:0000256" key="5">
    <source>
        <dbReference type="ARBA" id="ARBA00023163"/>
    </source>
</evidence>